<name>A0ABV0G0B6_9BURK</name>
<evidence type="ECO:0000259" key="7">
    <source>
        <dbReference type="Pfam" id="PF13860"/>
    </source>
</evidence>
<dbReference type="Gene3D" id="2.30.30.910">
    <property type="match status" value="1"/>
</dbReference>
<dbReference type="InterPro" id="IPR025965">
    <property type="entry name" value="FlgD/Vpr_Ig-like"/>
</dbReference>
<dbReference type="RefSeq" id="WP_347704014.1">
    <property type="nucleotide sequence ID" value="NZ_JBDPZD010000002.1"/>
</dbReference>
<dbReference type="EMBL" id="JBDPZD010000002">
    <property type="protein sequence ID" value="MEO3691171.1"/>
    <property type="molecule type" value="Genomic_DNA"/>
</dbReference>
<dbReference type="InterPro" id="IPR025963">
    <property type="entry name" value="FLgD_Tudor"/>
</dbReference>
<keyword evidence="3 5" id="KW-1005">Bacterial flagellum biogenesis</keyword>
<keyword evidence="9" id="KW-0969">Cilium</keyword>
<evidence type="ECO:0000256" key="4">
    <source>
        <dbReference type="ARBA" id="ARBA00024746"/>
    </source>
</evidence>
<protein>
    <recommendedName>
        <fullName evidence="2 5">Basal-body rod modification protein FlgD</fullName>
    </recommendedName>
</protein>
<organism evidence="9 10">
    <name type="scientific">Roseateles paludis</name>
    <dbReference type="NCBI Taxonomy" id="3145238"/>
    <lineage>
        <taxon>Bacteria</taxon>
        <taxon>Pseudomonadati</taxon>
        <taxon>Pseudomonadota</taxon>
        <taxon>Betaproteobacteria</taxon>
        <taxon>Burkholderiales</taxon>
        <taxon>Sphaerotilaceae</taxon>
        <taxon>Roseateles</taxon>
    </lineage>
</organism>
<reference evidence="9 10" key="1">
    <citation type="submission" date="2024-05" db="EMBL/GenBank/DDBJ databases">
        <title>Roseateles sp. DJS-2-20 16S ribosomal RNA gene Genome sequencing and assembly.</title>
        <authorList>
            <person name="Woo H."/>
        </authorList>
    </citation>
    <scope>NUCLEOTIDE SEQUENCE [LARGE SCALE GENOMIC DNA]</scope>
    <source>
        <strain evidence="9 10">DJS-2-20</strain>
    </source>
</reference>
<sequence length="218" mass="22935">MDFTALNNTSSANKSGLPSSSTQTKNAAETQDRFLKLLVAQMQHQDPLNPMDNAQVTSQMAQIQQVTSLATVDASIKGLGTQFSQMQALQSVNLVGRDVLIEGNRLDVQDGVGRGSFALDGPASKVQLEVMTPAGNVIDTVQLGAQGTGLQNFTWPADKAPAGTELKFRITATQGTSSVASSLFARDRVDAVSNAGGTLHLQLAHLGMTDYASVLSVD</sequence>
<evidence type="ECO:0000313" key="10">
    <source>
        <dbReference type="Proteomes" id="UP001495147"/>
    </source>
</evidence>
<keyword evidence="9" id="KW-0282">Flagellum</keyword>
<feature type="region of interest" description="Disordered" evidence="6">
    <location>
        <begin position="1"/>
        <end position="28"/>
    </location>
</feature>
<proteinExistence type="inferred from homology"/>
<gene>
    <name evidence="9" type="ORF">ABDJ85_06785</name>
</gene>
<comment type="function">
    <text evidence="4 5">Required for flagellar hook formation. May act as a scaffolding protein.</text>
</comment>
<dbReference type="Gene3D" id="2.60.40.4070">
    <property type="match status" value="1"/>
</dbReference>
<dbReference type="Pfam" id="PF13860">
    <property type="entry name" value="FlgD_ig"/>
    <property type="match status" value="1"/>
</dbReference>
<evidence type="ECO:0000256" key="3">
    <source>
        <dbReference type="ARBA" id="ARBA00022795"/>
    </source>
</evidence>
<evidence type="ECO:0000313" key="9">
    <source>
        <dbReference type="EMBL" id="MEO3691171.1"/>
    </source>
</evidence>
<dbReference type="Pfam" id="PF13861">
    <property type="entry name" value="FLgD_tudor"/>
    <property type="match status" value="1"/>
</dbReference>
<evidence type="ECO:0000256" key="1">
    <source>
        <dbReference type="ARBA" id="ARBA00010577"/>
    </source>
</evidence>
<comment type="caution">
    <text evidence="9">The sequence shown here is derived from an EMBL/GenBank/DDBJ whole genome shotgun (WGS) entry which is preliminary data.</text>
</comment>
<evidence type="ECO:0000256" key="6">
    <source>
        <dbReference type="SAM" id="MobiDB-lite"/>
    </source>
</evidence>
<feature type="domain" description="FlgD/Vpr Ig-like" evidence="7">
    <location>
        <begin position="104"/>
        <end position="175"/>
    </location>
</feature>
<evidence type="ECO:0000256" key="2">
    <source>
        <dbReference type="ARBA" id="ARBA00016013"/>
    </source>
</evidence>
<comment type="similarity">
    <text evidence="1 5">Belongs to the FlgD family.</text>
</comment>
<evidence type="ECO:0000259" key="8">
    <source>
        <dbReference type="Pfam" id="PF13861"/>
    </source>
</evidence>
<accession>A0ABV0G0B6</accession>
<dbReference type="Proteomes" id="UP001495147">
    <property type="component" value="Unassembled WGS sequence"/>
</dbReference>
<dbReference type="InterPro" id="IPR005648">
    <property type="entry name" value="FlgD"/>
</dbReference>
<keyword evidence="9" id="KW-0966">Cell projection</keyword>
<evidence type="ECO:0000256" key="5">
    <source>
        <dbReference type="RuleBase" id="RU362076"/>
    </source>
</evidence>
<feature type="domain" description="FlgD Tudor-like" evidence="8">
    <location>
        <begin position="86"/>
        <end position="214"/>
    </location>
</feature>
<keyword evidence="10" id="KW-1185">Reference proteome</keyword>
<dbReference type="Pfam" id="PF03963">
    <property type="entry name" value="FlgD"/>
    <property type="match status" value="1"/>
</dbReference>